<evidence type="ECO:0000259" key="2">
    <source>
        <dbReference type="Pfam" id="PF20499"/>
    </source>
</evidence>
<sequence length="431" mass="49341">MSSKKHRAMGAEEWVCRLKAFASSGTWPSSAGNRPSPRQAKWFNLYQKSCSIQASCLSLHFSCLSLHLSGPCTEPWEACIDAFDKARFGGTLSAAARPNLNVTRKHVEPCHYPSWEKHSLRYPTSSDASFQSEIHQAHLPFLSAPIQPCYVLCEDRLIRVLLLLVPSLVLLVPSLLLLVLSMVLLVLSMVLLVPSLLLLTPDQFWLPAEMKKTIPQQDQRWIASTLWRNQRLRPDVQLWYEPPVPALIYNQAPTPDRFFAHRLLVWMPYRLWKVRLSCPKCGRQLTGAGIHKRARQVLDVDRYYLMVTETLRCNSPGCITNYLSSSKTVLDQLSLPLRGEFRLILTQKYACDIRVIRMLRERTLGNSSTRLAKQLRENHSEQWLQLVSRYVEVCADFVDRPSLFPVVCQEPPEPVAVPTNRWLLTVYGRGH</sequence>
<proteinExistence type="predicted"/>
<dbReference type="EMBL" id="JAOPHQ010001154">
    <property type="protein sequence ID" value="KAK0151887.1"/>
    <property type="molecule type" value="Genomic_DNA"/>
</dbReference>
<evidence type="ECO:0000256" key="1">
    <source>
        <dbReference type="SAM" id="Phobius"/>
    </source>
</evidence>
<evidence type="ECO:0000313" key="3">
    <source>
        <dbReference type="EMBL" id="KAK0151887.1"/>
    </source>
</evidence>
<reference evidence="3" key="1">
    <citation type="journal article" date="2023" name="Front. Mar. Sci.">
        <title>A new Merluccius polli reference genome to investigate the effects of global change in West African waters.</title>
        <authorList>
            <person name="Mateo J.L."/>
            <person name="Blanco-Fernandez C."/>
            <person name="Garcia-Vazquez E."/>
            <person name="Machado-Schiaffino G."/>
        </authorList>
    </citation>
    <scope>NUCLEOTIDE SEQUENCE</scope>
    <source>
        <strain evidence="3">C29</strain>
        <tissue evidence="3">Fin</tissue>
    </source>
</reference>
<name>A0AA47N3Y0_MERPO</name>
<feature type="domain" description="DUF6729" evidence="2">
    <location>
        <begin position="211"/>
        <end position="429"/>
    </location>
</feature>
<accession>A0AA47N3Y0</accession>
<gene>
    <name evidence="3" type="ORF">N1851_006746</name>
</gene>
<keyword evidence="1" id="KW-0812">Transmembrane</keyword>
<feature type="transmembrane region" description="Helical" evidence="1">
    <location>
        <begin position="160"/>
        <end position="193"/>
    </location>
</feature>
<protein>
    <recommendedName>
        <fullName evidence="2">DUF6729 domain-containing protein</fullName>
    </recommendedName>
</protein>
<comment type="caution">
    <text evidence="3">The sequence shown here is derived from an EMBL/GenBank/DDBJ whole genome shotgun (WGS) entry which is preliminary data.</text>
</comment>
<dbReference type="Pfam" id="PF20499">
    <property type="entry name" value="DUF6729"/>
    <property type="match status" value="1"/>
</dbReference>
<dbReference type="AlphaFoldDB" id="A0AA47N3Y0"/>
<dbReference type="PANTHER" id="PTHR24401:SF29">
    <property type="entry name" value="SI:CH211-243P7.3-RELATED"/>
    <property type="match status" value="1"/>
</dbReference>
<keyword evidence="1" id="KW-0472">Membrane</keyword>
<dbReference type="InterPro" id="IPR046616">
    <property type="entry name" value="DUF6729"/>
</dbReference>
<keyword evidence="1" id="KW-1133">Transmembrane helix</keyword>
<organism evidence="3 4">
    <name type="scientific">Merluccius polli</name>
    <name type="common">Benguela hake</name>
    <name type="synonym">Merluccius cadenati</name>
    <dbReference type="NCBI Taxonomy" id="89951"/>
    <lineage>
        <taxon>Eukaryota</taxon>
        <taxon>Metazoa</taxon>
        <taxon>Chordata</taxon>
        <taxon>Craniata</taxon>
        <taxon>Vertebrata</taxon>
        <taxon>Euteleostomi</taxon>
        <taxon>Actinopterygii</taxon>
        <taxon>Neopterygii</taxon>
        <taxon>Teleostei</taxon>
        <taxon>Neoteleostei</taxon>
        <taxon>Acanthomorphata</taxon>
        <taxon>Zeiogadaria</taxon>
        <taxon>Gadariae</taxon>
        <taxon>Gadiformes</taxon>
        <taxon>Gadoidei</taxon>
        <taxon>Merlucciidae</taxon>
        <taxon>Merluccius</taxon>
    </lineage>
</organism>
<dbReference type="PANTHER" id="PTHR24401">
    <property type="entry name" value="SI:CH211-243P7.3-RELATED"/>
    <property type="match status" value="1"/>
</dbReference>
<dbReference type="Proteomes" id="UP001174136">
    <property type="component" value="Unassembled WGS sequence"/>
</dbReference>
<keyword evidence="4" id="KW-1185">Reference proteome</keyword>
<evidence type="ECO:0000313" key="4">
    <source>
        <dbReference type="Proteomes" id="UP001174136"/>
    </source>
</evidence>